<dbReference type="EMBL" id="MHTI01000029">
    <property type="protein sequence ID" value="OHA58709.1"/>
    <property type="molecule type" value="Genomic_DNA"/>
</dbReference>
<comment type="subcellular location">
    <subcellularLocation>
        <location evidence="1 9">Cytoplasm</location>
    </subcellularLocation>
</comment>
<reference evidence="11 12" key="1">
    <citation type="journal article" date="2016" name="Nat. Commun.">
        <title>Thousands of microbial genomes shed light on interconnected biogeochemical processes in an aquifer system.</title>
        <authorList>
            <person name="Anantharaman K."/>
            <person name="Brown C.T."/>
            <person name="Hug L.A."/>
            <person name="Sharon I."/>
            <person name="Castelle C.J."/>
            <person name="Probst A.J."/>
            <person name="Thomas B.C."/>
            <person name="Singh A."/>
            <person name="Wilkins M.J."/>
            <person name="Karaoz U."/>
            <person name="Brodie E.L."/>
            <person name="Williams K.H."/>
            <person name="Hubbard S.S."/>
            <person name="Banfield J.F."/>
        </authorList>
    </citation>
    <scope>NUCLEOTIDE SEQUENCE [LARGE SCALE GENOMIC DNA]</scope>
</reference>
<keyword evidence="3 9" id="KW-0963">Cytoplasm</keyword>
<comment type="catalytic activity">
    <reaction evidence="9">
        <text>tRNA(Asp) + L-aspartate + ATP = L-aspartyl-tRNA(Asp) + AMP + diphosphate</text>
        <dbReference type="Rhea" id="RHEA:19649"/>
        <dbReference type="Rhea" id="RHEA-COMP:9660"/>
        <dbReference type="Rhea" id="RHEA-COMP:9678"/>
        <dbReference type="ChEBI" id="CHEBI:29991"/>
        <dbReference type="ChEBI" id="CHEBI:30616"/>
        <dbReference type="ChEBI" id="CHEBI:33019"/>
        <dbReference type="ChEBI" id="CHEBI:78442"/>
        <dbReference type="ChEBI" id="CHEBI:78516"/>
        <dbReference type="ChEBI" id="CHEBI:456215"/>
        <dbReference type="EC" id="6.1.1.12"/>
    </reaction>
</comment>
<evidence type="ECO:0000256" key="2">
    <source>
        <dbReference type="ARBA" id="ARBA00005312"/>
    </source>
</evidence>
<dbReference type="PANTHER" id="PTHR43450:SF1">
    <property type="entry name" value="ASPARTATE--TRNA LIGASE, CYTOPLASMIC"/>
    <property type="match status" value="1"/>
</dbReference>
<dbReference type="SUPFAM" id="SSF50249">
    <property type="entry name" value="Nucleic acid-binding proteins"/>
    <property type="match status" value="1"/>
</dbReference>
<evidence type="ECO:0000256" key="8">
    <source>
        <dbReference type="ARBA" id="ARBA00023146"/>
    </source>
</evidence>
<dbReference type="PROSITE" id="PS50862">
    <property type="entry name" value="AA_TRNA_LIGASE_II"/>
    <property type="match status" value="1"/>
</dbReference>
<dbReference type="EC" id="6.1.1.12" evidence="9"/>
<comment type="similarity">
    <text evidence="2 9">Belongs to the class-II aminoacyl-tRNA synthetase family. Type 2 subfamily.</text>
</comment>
<keyword evidence="6 9" id="KW-0067">ATP-binding</keyword>
<dbReference type="SUPFAM" id="SSF55681">
    <property type="entry name" value="Class II aaRS and biotin synthetases"/>
    <property type="match status" value="1"/>
</dbReference>
<dbReference type="PRINTS" id="PR01042">
    <property type="entry name" value="TRNASYNTHASP"/>
</dbReference>
<name>A0A1G2QF74_9BACT</name>
<dbReference type="GO" id="GO:0003723">
    <property type="term" value="F:RNA binding"/>
    <property type="evidence" value="ECO:0007669"/>
    <property type="project" value="TreeGrafter"/>
</dbReference>
<dbReference type="Proteomes" id="UP000178481">
    <property type="component" value="Unassembled WGS sequence"/>
</dbReference>
<dbReference type="GO" id="GO:0004815">
    <property type="term" value="F:aspartate-tRNA ligase activity"/>
    <property type="evidence" value="ECO:0007669"/>
    <property type="project" value="UniProtKB-UniRule"/>
</dbReference>
<dbReference type="InterPro" id="IPR004364">
    <property type="entry name" value="Aa-tRNA-synt_II"/>
</dbReference>
<dbReference type="InterPro" id="IPR045864">
    <property type="entry name" value="aa-tRNA-synth_II/BPL/LPL"/>
</dbReference>
<evidence type="ECO:0000259" key="10">
    <source>
        <dbReference type="PROSITE" id="PS50862"/>
    </source>
</evidence>
<organism evidence="11 12">
    <name type="scientific">Candidatus Vogelbacteria bacterium RIFOXYD1_FULL_42_15</name>
    <dbReference type="NCBI Taxonomy" id="1802437"/>
    <lineage>
        <taxon>Bacteria</taxon>
        <taxon>Candidatus Vogeliibacteriota</taxon>
    </lineage>
</organism>
<evidence type="ECO:0000256" key="9">
    <source>
        <dbReference type="HAMAP-Rule" id="MF_02075"/>
    </source>
</evidence>
<feature type="binding site" evidence="9">
    <location>
        <position position="171"/>
    </location>
    <ligand>
        <name>L-aspartate</name>
        <dbReference type="ChEBI" id="CHEBI:29991"/>
    </ligand>
</feature>
<dbReference type="GO" id="GO:0005829">
    <property type="term" value="C:cytosol"/>
    <property type="evidence" value="ECO:0007669"/>
    <property type="project" value="TreeGrafter"/>
</dbReference>
<dbReference type="GO" id="GO:0005524">
    <property type="term" value="F:ATP binding"/>
    <property type="evidence" value="ECO:0007669"/>
    <property type="project" value="UniProtKB-UniRule"/>
</dbReference>
<feature type="binding site" evidence="9">
    <location>
        <position position="363"/>
    </location>
    <ligand>
        <name>ATP</name>
        <dbReference type="ChEBI" id="CHEBI:30616"/>
    </ligand>
</feature>
<evidence type="ECO:0000256" key="5">
    <source>
        <dbReference type="ARBA" id="ARBA00022741"/>
    </source>
</evidence>
<dbReference type="PANTHER" id="PTHR43450">
    <property type="entry name" value="ASPARTYL-TRNA SYNTHETASE"/>
    <property type="match status" value="1"/>
</dbReference>
<dbReference type="AlphaFoldDB" id="A0A1G2QF74"/>
<dbReference type="GO" id="GO:0017101">
    <property type="term" value="C:aminoacyl-tRNA synthetase multienzyme complex"/>
    <property type="evidence" value="ECO:0007669"/>
    <property type="project" value="TreeGrafter"/>
</dbReference>
<dbReference type="InterPro" id="IPR004365">
    <property type="entry name" value="NA-bd_OB_tRNA"/>
</dbReference>
<feature type="binding site" evidence="9">
    <location>
        <position position="215"/>
    </location>
    <ligand>
        <name>L-aspartate</name>
        <dbReference type="ChEBI" id="CHEBI:29991"/>
    </ligand>
</feature>
<comment type="caution">
    <text evidence="9">Lacks conserved residue(s) required for the propagation of feature annotation.</text>
</comment>
<evidence type="ECO:0000313" key="11">
    <source>
        <dbReference type="EMBL" id="OHA58709.1"/>
    </source>
</evidence>
<keyword evidence="8 9" id="KW-0030">Aminoacyl-tRNA synthetase</keyword>
<feature type="binding site" evidence="9">
    <location>
        <position position="370"/>
    </location>
    <ligand>
        <name>L-aspartate</name>
        <dbReference type="ChEBI" id="CHEBI:29991"/>
    </ligand>
</feature>
<evidence type="ECO:0000256" key="1">
    <source>
        <dbReference type="ARBA" id="ARBA00004496"/>
    </source>
</evidence>
<feature type="binding site" evidence="9">
    <location>
        <position position="366"/>
    </location>
    <ligand>
        <name>L-aspartate</name>
        <dbReference type="ChEBI" id="CHEBI:29991"/>
    </ligand>
</feature>
<evidence type="ECO:0000256" key="4">
    <source>
        <dbReference type="ARBA" id="ARBA00022598"/>
    </source>
</evidence>
<dbReference type="InterPro" id="IPR012340">
    <property type="entry name" value="NA-bd_OB-fold"/>
</dbReference>
<comment type="caution">
    <text evidence="11">The sequence shown here is derived from an EMBL/GenBank/DDBJ whole genome shotgun (WGS) entry which is preliminary data.</text>
</comment>
<comment type="function">
    <text evidence="9">Catalyzes the attachment of L-aspartate to tRNA(Asp) in a two-step reaction: L-aspartate is first activated by ATP to form Asp-AMP and then transferred to the acceptor end of tRNA(Asp).</text>
</comment>
<dbReference type="HAMAP" id="MF_02075">
    <property type="entry name" value="Asp_tRNA_synth_type2"/>
    <property type="match status" value="1"/>
</dbReference>
<proteinExistence type="inferred from homology"/>
<evidence type="ECO:0000256" key="7">
    <source>
        <dbReference type="ARBA" id="ARBA00022917"/>
    </source>
</evidence>
<dbReference type="NCBIfam" id="NF003483">
    <property type="entry name" value="PRK05159.1"/>
    <property type="match status" value="1"/>
</dbReference>
<protein>
    <recommendedName>
        <fullName evidence="9">Aspartate--tRNA ligase</fullName>
        <ecNumber evidence="9">6.1.1.12</ecNumber>
    </recommendedName>
    <alternativeName>
        <fullName evidence="9">Aspartyl-tRNA synthetase</fullName>
        <shortName evidence="9">AspRS</shortName>
    </alternativeName>
</protein>
<comment type="subunit">
    <text evidence="9">Homodimer.</text>
</comment>
<dbReference type="Gene3D" id="3.30.930.10">
    <property type="entry name" value="Bira Bifunctional Protein, Domain 2"/>
    <property type="match status" value="1"/>
</dbReference>
<dbReference type="InterPro" id="IPR004523">
    <property type="entry name" value="Asp-tRNA_synthase_2"/>
</dbReference>
<evidence type="ECO:0000256" key="3">
    <source>
        <dbReference type="ARBA" id="ARBA00022490"/>
    </source>
</evidence>
<gene>
    <name evidence="9" type="primary">aspS</name>
    <name evidence="11" type="ORF">A2607_01400</name>
</gene>
<feature type="binding site" evidence="9">
    <location>
        <begin position="215"/>
        <end position="217"/>
    </location>
    <ligand>
        <name>ATP</name>
        <dbReference type="ChEBI" id="CHEBI:30616"/>
    </ligand>
</feature>
<dbReference type="InterPro" id="IPR006195">
    <property type="entry name" value="aa-tRNA-synth_II"/>
</dbReference>
<feature type="region of interest" description="Aspartate" evidence="9">
    <location>
        <begin position="194"/>
        <end position="197"/>
    </location>
</feature>
<evidence type="ECO:0000313" key="12">
    <source>
        <dbReference type="Proteomes" id="UP000178481"/>
    </source>
</evidence>
<dbReference type="Gene3D" id="2.40.50.140">
    <property type="entry name" value="Nucleic acid-binding proteins"/>
    <property type="match status" value="1"/>
</dbReference>
<keyword evidence="4 9" id="KW-0436">Ligase</keyword>
<dbReference type="InterPro" id="IPR047089">
    <property type="entry name" value="Asp-tRNA-ligase_1_N"/>
</dbReference>
<sequence>MTNRILIKDLHQHIGEEVEIAGWVDVRRDHGKLIFIDLRDASGKVQMVALPSNEEAHKIAGNLRPEWVIRVDGIVNARPEKMIKANQLNGELEIEIKEIEILSEAKELPFDKDTELNLDTYLDYLPLTLRTKRSSDIFKVQATILEAYRESLRKQGFTEFQSPALVGGDAEGGSAVFSVDYYYDKKAFLATSPQFYKQIMVGAFERPFTIAKVFRAEKSATTRHISEITQMDFEMGFIKNHLEPMAILEQAVKDSVEAVASNHPNIFKEFNTEKPLLPKHFPILTLLEAQEILEKEFGIKAIGELDMEPEHERQICEWAKKNKDSDFVFITHFPTDKRAFYTYADPTNPKLSLSFDLLFRGLEINSGSQRIHNYDELVEKIKSRGMDPKKFSYYLQIFKYGMPPHGGSSTGLERFTARMLELSNIKEATSFPRDMNRIDNLLSK</sequence>
<dbReference type="Pfam" id="PF01336">
    <property type="entry name" value="tRNA_anti-codon"/>
    <property type="match status" value="1"/>
</dbReference>
<accession>A0A1G2QF74</accession>
<feature type="binding site" evidence="9">
    <location>
        <begin position="411"/>
        <end position="414"/>
    </location>
    <ligand>
        <name>ATP</name>
        <dbReference type="ChEBI" id="CHEBI:30616"/>
    </ligand>
</feature>
<keyword evidence="7 9" id="KW-0648">Protein biosynthesis</keyword>
<dbReference type="GO" id="GO:0006422">
    <property type="term" value="P:aspartyl-tRNA aminoacylation"/>
    <property type="evidence" value="ECO:0007669"/>
    <property type="project" value="UniProtKB-UniRule"/>
</dbReference>
<dbReference type="InterPro" id="IPR002312">
    <property type="entry name" value="Asp/Asn-tRNA-synth_IIb"/>
</dbReference>
<dbReference type="Pfam" id="PF00152">
    <property type="entry name" value="tRNA-synt_2"/>
    <property type="match status" value="1"/>
</dbReference>
<dbReference type="CDD" id="cd04317">
    <property type="entry name" value="EcAspRS_like_N"/>
    <property type="match status" value="1"/>
</dbReference>
<keyword evidence="5 9" id="KW-0547">Nucleotide-binding</keyword>
<feature type="domain" description="Aminoacyl-transfer RNA synthetases class-II family profile" evidence="10">
    <location>
        <begin position="138"/>
        <end position="432"/>
    </location>
</feature>
<evidence type="ECO:0000256" key="6">
    <source>
        <dbReference type="ARBA" id="ARBA00022840"/>
    </source>
</evidence>